<protein>
    <submittedName>
        <fullName evidence="1">Uncharacterized protein</fullName>
    </submittedName>
</protein>
<dbReference type="EMBL" id="CP003179">
    <property type="protein sequence ID" value="AEW06841.1"/>
    <property type="molecule type" value="Genomic_DNA"/>
</dbReference>
<dbReference type="SUPFAM" id="SSF89155">
    <property type="entry name" value="TorD-like"/>
    <property type="match status" value="1"/>
</dbReference>
<gene>
    <name evidence="1" type="ordered locus">Sulac_3399</name>
</gene>
<evidence type="ECO:0000313" key="1">
    <source>
        <dbReference type="EMBL" id="AEW06841.1"/>
    </source>
</evidence>
<dbReference type="STRING" id="679936.Sulac_3399"/>
<dbReference type="KEGG" id="sap:Sulac_3399"/>
<sequence length="205" mass="23024">MTTRLQSDNQSPYEAISDILWLWAALFDGPPPEAVWSTIRESVIPAIYQSLQQPATLAEALQVASETLATEYEDLFCIPVPGSPFSLYDDEDMADEPPSLRHLAAILDIPWQKDAFVPGRAYPISPDHLSVLFALWATLIGLENVPEILGKSRADWMDVLAGKIERILRRITQSLPEHSAYGQITRLALDYVRQADAWIKEANRH</sequence>
<dbReference type="HOGENOM" id="CLU_1336938_0_0_9"/>
<proteinExistence type="predicted"/>
<name>G8TTT2_SULAD</name>
<reference evidence="2" key="1">
    <citation type="submission" date="2011-12" db="EMBL/GenBank/DDBJ databases">
        <title>The complete genome of chromosome of Sulfobacillus acidophilus DSM 10332.</title>
        <authorList>
            <person name="Lucas S."/>
            <person name="Han J."/>
            <person name="Lapidus A."/>
            <person name="Bruce D."/>
            <person name="Goodwin L."/>
            <person name="Pitluck S."/>
            <person name="Peters L."/>
            <person name="Kyrpides N."/>
            <person name="Mavromatis K."/>
            <person name="Ivanova N."/>
            <person name="Mikhailova N."/>
            <person name="Chertkov O."/>
            <person name="Saunders E."/>
            <person name="Detter J.C."/>
            <person name="Tapia R."/>
            <person name="Han C."/>
            <person name="Land M."/>
            <person name="Hauser L."/>
            <person name="Markowitz V."/>
            <person name="Cheng J.-F."/>
            <person name="Hugenholtz P."/>
            <person name="Woyke T."/>
            <person name="Wu D."/>
            <person name="Pukall R."/>
            <person name="Gehrich-Schroeter G."/>
            <person name="Schneider S."/>
            <person name="Klenk H.-P."/>
            <person name="Eisen J.A."/>
        </authorList>
    </citation>
    <scope>NUCLEOTIDE SEQUENCE [LARGE SCALE GENOMIC DNA]</scope>
    <source>
        <strain evidence="2">ATCC 700253 / DSM 10332 / NAL</strain>
    </source>
</reference>
<keyword evidence="2" id="KW-1185">Reference proteome</keyword>
<dbReference type="Proteomes" id="UP000005439">
    <property type="component" value="Chromosome"/>
</dbReference>
<organism evidence="1 2">
    <name type="scientific">Sulfobacillus acidophilus (strain ATCC 700253 / DSM 10332 / NAL)</name>
    <dbReference type="NCBI Taxonomy" id="679936"/>
    <lineage>
        <taxon>Bacteria</taxon>
        <taxon>Bacillati</taxon>
        <taxon>Bacillota</taxon>
        <taxon>Clostridia</taxon>
        <taxon>Eubacteriales</taxon>
        <taxon>Clostridiales Family XVII. Incertae Sedis</taxon>
        <taxon>Sulfobacillus</taxon>
    </lineage>
</organism>
<dbReference type="Gene3D" id="1.10.3480.10">
    <property type="entry name" value="TorD-like"/>
    <property type="match status" value="1"/>
</dbReference>
<dbReference type="PATRIC" id="fig|679936.5.peg.3519"/>
<accession>G8TTT2</accession>
<reference evidence="1 2" key="2">
    <citation type="journal article" date="2012" name="Stand. Genomic Sci.">
        <title>Complete genome sequence of the moderately thermophilic mineral-sulfide-oxidizing firmicute Sulfobacillus acidophilus type strain (NAL(T)).</title>
        <authorList>
            <person name="Anderson I."/>
            <person name="Chertkov O."/>
            <person name="Chen A."/>
            <person name="Saunders E."/>
            <person name="Lapidus A."/>
            <person name="Nolan M."/>
            <person name="Lucas S."/>
            <person name="Hammon N."/>
            <person name="Deshpande S."/>
            <person name="Cheng J.F."/>
            <person name="Han C."/>
            <person name="Tapia R."/>
            <person name="Goodwin L.A."/>
            <person name="Pitluck S."/>
            <person name="Liolios K."/>
            <person name="Pagani I."/>
            <person name="Ivanova N."/>
            <person name="Mikhailova N."/>
            <person name="Pati A."/>
            <person name="Palaniappan K."/>
            <person name="Land M."/>
            <person name="Pan C."/>
            <person name="Rohde M."/>
            <person name="Pukall R."/>
            <person name="Goker M."/>
            <person name="Detter J.C."/>
            <person name="Woyke T."/>
            <person name="Bristow J."/>
            <person name="Eisen J.A."/>
            <person name="Markowitz V."/>
            <person name="Hugenholtz P."/>
            <person name="Kyrpides N.C."/>
            <person name="Klenk H.P."/>
            <person name="Mavromatis K."/>
        </authorList>
    </citation>
    <scope>NUCLEOTIDE SEQUENCE [LARGE SCALE GENOMIC DNA]</scope>
    <source>
        <strain evidence="2">ATCC 700253 / DSM 10332 / NAL</strain>
    </source>
</reference>
<evidence type="ECO:0000313" key="2">
    <source>
        <dbReference type="Proteomes" id="UP000005439"/>
    </source>
</evidence>
<dbReference type="AlphaFoldDB" id="G8TTT2"/>
<dbReference type="InterPro" id="IPR036411">
    <property type="entry name" value="TorD-like_sf"/>
</dbReference>